<feature type="domain" description="Peptidase M16 middle/third" evidence="11">
    <location>
        <begin position="387"/>
        <end position="694"/>
    </location>
</feature>
<evidence type="ECO:0000256" key="1">
    <source>
        <dbReference type="ARBA" id="ARBA00001947"/>
    </source>
</evidence>
<evidence type="ECO:0000259" key="11">
    <source>
        <dbReference type="Pfam" id="PF16187"/>
    </source>
</evidence>
<dbReference type="GO" id="GO:0006508">
    <property type="term" value="P:proteolysis"/>
    <property type="evidence" value="ECO:0007669"/>
    <property type="project" value="UniProtKB-KW"/>
</dbReference>
<keyword evidence="5" id="KW-0378">Hydrolase</keyword>
<dbReference type="FunFam" id="3.30.830.10:FF:000012">
    <property type="entry name" value="Protease 3"/>
    <property type="match status" value="1"/>
</dbReference>
<dbReference type="InterPro" id="IPR011765">
    <property type="entry name" value="Pept_M16_N"/>
</dbReference>
<dbReference type="PANTHER" id="PTHR43690">
    <property type="entry name" value="NARDILYSIN"/>
    <property type="match status" value="1"/>
</dbReference>
<evidence type="ECO:0000256" key="3">
    <source>
        <dbReference type="ARBA" id="ARBA00022670"/>
    </source>
</evidence>
<accession>A0A1J4MI16</accession>
<dbReference type="PROSITE" id="PS00143">
    <property type="entry name" value="INSULINASE"/>
    <property type="match status" value="1"/>
</dbReference>
<evidence type="ECO:0000256" key="2">
    <source>
        <dbReference type="ARBA" id="ARBA00007261"/>
    </source>
</evidence>
<dbReference type="GO" id="GO:0004222">
    <property type="term" value="F:metalloendopeptidase activity"/>
    <property type="evidence" value="ECO:0007669"/>
    <property type="project" value="InterPro"/>
</dbReference>
<dbReference type="AlphaFoldDB" id="A0A1J4MI16"/>
<keyword evidence="4" id="KW-0479">Metal-binding</keyword>
<proteinExistence type="inferred from homology"/>
<dbReference type="Proteomes" id="UP000186176">
    <property type="component" value="Unassembled WGS sequence"/>
</dbReference>
<dbReference type="GO" id="GO:0046872">
    <property type="term" value="F:metal ion binding"/>
    <property type="evidence" value="ECO:0007669"/>
    <property type="project" value="UniProtKB-KW"/>
</dbReference>
<dbReference type="InterPro" id="IPR007863">
    <property type="entry name" value="Peptidase_M16_C"/>
</dbReference>
<keyword evidence="6" id="KW-0862">Zinc</keyword>
<evidence type="ECO:0000259" key="12">
    <source>
        <dbReference type="Pfam" id="PF22456"/>
    </source>
</evidence>
<protein>
    <submittedName>
        <fullName evidence="13">Insulinase-like peptidase</fullName>
    </submittedName>
</protein>
<dbReference type="Pfam" id="PF22456">
    <property type="entry name" value="PqqF-like_C_4"/>
    <property type="match status" value="1"/>
</dbReference>
<name>A0A1J4MI16_9CRYT</name>
<organism evidence="13 14">
    <name type="scientific">Cryptosporidium ubiquitum</name>
    <dbReference type="NCBI Taxonomy" id="857276"/>
    <lineage>
        <taxon>Eukaryota</taxon>
        <taxon>Sar</taxon>
        <taxon>Alveolata</taxon>
        <taxon>Apicomplexa</taxon>
        <taxon>Conoidasida</taxon>
        <taxon>Coccidia</taxon>
        <taxon>Eucoccidiorida</taxon>
        <taxon>Eimeriorina</taxon>
        <taxon>Cryptosporidiidae</taxon>
        <taxon>Cryptosporidium</taxon>
    </lineage>
</organism>
<dbReference type="InterPro" id="IPR011249">
    <property type="entry name" value="Metalloenz_LuxS/M16"/>
</dbReference>
<gene>
    <name evidence="13" type="ORF">cubi_00472</name>
</gene>
<dbReference type="SUPFAM" id="SSF63411">
    <property type="entry name" value="LuxS/MPP-like metallohydrolase"/>
    <property type="match status" value="4"/>
</dbReference>
<evidence type="ECO:0000256" key="4">
    <source>
        <dbReference type="ARBA" id="ARBA00022723"/>
    </source>
</evidence>
<comment type="caution">
    <text evidence="13">The sequence shown here is derived from an EMBL/GenBank/DDBJ whole genome shotgun (WGS) entry which is preliminary data.</text>
</comment>
<evidence type="ECO:0000256" key="8">
    <source>
        <dbReference type="RuleBase" id="RU004447"/>
    </source>
</evidence>
<dbReference type="Pfam" id="PF00675">
    <property type="entry name" value="Peptidase_M16"/>
    <property type="match status" value="1"/>
</dbReference>
<reference evidence="13 14" key="1">
    <citation type="submission" date="2016-10" db="EMBL/GenBank/DDBJ databases">
        <title>Reductive evolution of mitochondrial metabolism and differential evolution of invasion-related proteins in Cryptosporidium.</title>
        <authorList>
            <person name="Liu S."/>
            <person name="Roellig D.M."/>
            <person name="Guo Y."/>
            <person name="Li N."/>
            <person name="Frace M.A."/>
            <person name="Tang K."/>
            <person name="Zhang L."/>
            <person name="Feng Y."/>
            <person name="Xiao L."/>
        </authorList>
    </citation>
    <scope>NUCLEOTIDE SEQUENCE [LARGE SCALE GENOMIC DNA]</scope>
    <source>
        <strain evidence="13">39726</strain>
    </source>
</reference>
<evidence type="ECO:0000313" key="14">
    <source>
        <dbReference type="Proteomes" id="UP000186176"/>
    </source>
</evidence>
<dbReference type="GO" id="GO:0005737">
    <property type="term" value="C:cytoplasm"/>
    <property type="evidence" value="ECO:0007669"/>
    <property type="project" value="UniProtKB-ARBA"/>
</dbReference>
<keyword evidence="7" id="KW-0482">Metalloprotease</keyword>
<dbReference type="Pfam" id="PF16187">
    <property type="entry name" value="Peptidase_M16_M"/>
    <property type="match status" value="1"/>
</dbReference>
<comment type="similarity">
    <text evidence="2 8">Belongs to the peptidase M16 family.</text>
</comment>
<dbReference type="InterPro" id="IPR032632">
    <property type="entry name" value="Peptidase_M16_M"/>
</dbReference>
<evidence type="ECO:0000259" key="9">
    <source>
        <dbReference type="Pfam" id="PF00675"/>
    </source>
</evidence>
<dbReference type="InterPro" id="IPR054734">
    <property type="entry name" value="PqqF-like_C_4"/>
</dbReference>
<keyword evidence="14" id="KW-1185">Reference proteome</keyword>
<evidence type="ECO:0000256" key="7">
    <source>
        <dbReference type="ARBA" id="ARBA00023049"/>
    </source>
</evidence>
<evidence type="ECO:0000256" key="6">
    <source>
        <dbReference type="ARBA" id="ARBA00022833"/>
    </source>
</evidence>
<evidence type="ECO:0000259" key="10">
    <source>
        <dbReference type="Pfam" id="PF05193"/>
    </source>
</evidence>
<feature type="domain" description="Coenzyme PQQ synthesis protein F-like C-terminal lobe" evidence="12">
    <location>
        <begin position="832"/>
        <end position="924"/>
    </location>
</feature>
<dbReference type="VEuPathDB" id="CryptoDB:cubi_00472"/>
<dbReference type="Pfam" id="PF05193">
    <property type="entry name" value="Peptidase_M16_C"/>
    <property type="match status" value="1"/>
</dbReference>
<dbReference type="InterPro" id="IPR050626">
    <property type="entry name" value="Peptidase_M16"/>
</dbReference>
<dbReference type="RefSeq" id="XP_028873975.1">
    <property type="nucleotide sequence ID" value="XM_029017486.1"/>
</dbReference>
<sequence>MNNPQELIRKVDNIILPECEDRKYRALELKNGLTAFLVSDKETKISGCSLTVYVGAMYSPKNLNGLAHFLEHMLFCGTKKYPNVDEYQKFIANHGGKRQGSTTRSTTTYYFEIKNDAFNEALDRFSSFFTEPLFCKKMSEKEVSAIENEFHLNYHNDERIRFHLLAQLADKSHPLNCFTTGNKETLEIKPKELGINLHSELLKFYSSYYSSSIMSVILYGKEDLNTLEKYAIEYFSKIPNHQVKCFDYTKLFMETPPYTKETSIGKIIKLVPNETDKRLKIYFPLPPLDKYSDSCAPAYITHIIGHRGEGGISSILRSKKLATSASFTITNEDPCALAQFGVVLTDEGYNNIGQVLEVIFNFLALFKATPIIPELVSEFIAITKAGFTYQPKFSIRDLFSLPTKYLKYKCNFEEILSFGWVVNQFSEDHVFSILEYLNNENYFILLSSQAIDEEYKANPEKFTIEHYYGTKYNVSELNENLLSIINSSSSEKALKLGLILPKPNPFVSTDFSIVNPQKECINDYSRIPKLLNFDGLITENETNNYNINTHPLKMWFKPDTTFNSPHSLINMRLVAEKMFDLTENLGFEKLSNFSNELVFQVFGEILNQVMYRSLHEFSSDILAASLSYTINFNARTNVFVLQGLGLSQKLNHLVSIMFENLYNGTEVKKYYDEAILILSKDWKNKIIKPNLISFSLECISESLSPFFFNRQEKLNVLELFTFELFCSIRRYFLANCRLEGLIMGNFSELNAKHISIQHWKNLIDFQKSLGNETKSGGTKVEQFSIVDLKENIYTLSYVPNNSNKNGCWMLSFFLGGYELKKQVLCDLILPFITSEVFADLRTSQQLAYVVRATQVFSSPAIIIGYYLQSSEYTNALTLERLLEFHVKKTKMELKIKLNEEMFIKLKDSTIQTLLSNPKSIFDEYKTYLHEINEKSYIFDIRQKKIDILNSIKYEDFIDFYDSIWTSKSVLTEIRSQIDDSKSSGEGCIYKSPSIPKEYLKLENISQISRNKNTPMISLEDKVRNL</sequence>
<evidence type="ECO:0000313" key="13">
    <source>
        <dbReference type="EMBL" id="OII72477.1"/>
    </source>
</evidence>
<dbReference type="InterPro" id="IPR001431">
    <property type="entry name" value="Pept_M16_Zn_BS"/>
</dbReference>
<feature type="domain" description="Peptidase M16 N-terminal" evidence="9">
    <location>
        <begin position="37"/>
        <end position="171"/>
    </location>
</feature>
<dbReference type="OrthoDB" id="952271at2759"/>
<dbReference type="Gene3D" id="3.30.830.10">
    <property type="entry name" value="Metalloenzyme, LuxS/M16 peptidase-like"/>
    <property type="match status" value="4"/>
</dbReference>
<evidence type="ECO:0000256" key="5">
    <source>
        <dbReference type="ARBA" id="ARBA00022801"/>
    </source>
</evidence>
<dbReference type="PANTHER" id="PTHR43690:SF18">
    <property type="entry name" value="INSULIN-DEGRADING ENZYME-RELATED"/>
    <property type="match status" value="1"/>
</dbReference>
<comment type="cofactor">
    <cofactor evidence="1">
        <name>Zn(2+)</name>
        <dbReference type="ChEBI" id="CHEBI:29105"/>
    </cofactor>
</comment>
<dbReference type="GeneID" id="39977265"/>
<dbReference type="EMBL" id="LRBP01000022">
    <property type="protein sequence ID" value="OII72477.1"/>
    <property type="molecule type" value="Genomic_DNA"/>
</dbReference>
<feature type="domain" description="Peptidase M16 C-terminal" evidence="10">
    <location>
        <begin position="200"/>
        <end position="376"/>
    </location>
</feature>
<keyword evidence="3" id="KW-0645">Protease</keyword>